<feature type="binding site" evidence="5">
    <location>
        <position position="135"/>
    </location>
    <ligand>
        <name>substrate</name>
    </ligand>
</feature>
<dbReference type="Proteomes" id="UP001500979">
    <property type="component" value="Unassembled WGS sequence"/>
</dbReference>
<comment type="caution">
    <text evidence="5">Lacks conserved residue(s) required for the propagation of feature annotation.</text>
</comment>
<keyword evidence="9" id="KW-1185">Reference proteome</keyword>
<evidence type="ECO:0000259" key="6">
    <source>
        <dbReference type="Pfam" id="PF01243"/>
    </source>
</evidence>
<keyword evidence="4 5" id="KW-0560">Oxidoreductase</keyword>
<feature type="binding site" evidence="5">
    <location>
        <begin position="200"/>
        <end position="202"/>
    </location>
    <ligand>
        <name>substrate</name>
    </ligand>
</feature>
<feature type="binding site" evidence="5">
    <location>
        <begin position="69"/>
        <end position="74"/>
    </location>
    <ligand>
        <name>FMN</name>
        <dbReference type="ChEBI" id="CHEBI:58210"/>
    </ligand>
</feature>
<dbReference type="NCBIfam" id="NF004231">
    <property type="entry name" value="PRK05679.1"/>
    <property type="match status" value="1"/>
</dbReference>
<dbReference type="PROSITE" id="PS01064">
    <property type="entry name" value="PYRIDOX_OXIDASE"/>
    <property type="match status" value="1"/>
</dbReference>
<feature type="binding site" evidence="5">
    <location>
        <begin position="148"/>
        <end position="149"/>
    </location>
    <ligand>
        <name>FMN</name>
        <dbReference type="ChEBI" id="CHEBI:58210"/>
    </ligand>
</feature>
<dbReference type="InterPro" id="IPR000659">
    <property type="entry name" value="Pyridox_Oxase"/>
</dbReference>
<dbReference type="PIRSF" id="PIRSF000190">
    <property type="entry name" value="Pyd_amn-ph_oxd"/>
    <property type="match status" value="1"/>
</dbReference>
<keyword evidence="5" id="KW-0664">Pyridoxine biosynthesis</keyword>
<feature type="domain" description="Pyridoxamine 5'-phosphate oxidase N-terminal" evidence="6">
    <location>
        <begin position="41"/>
        <end position="161"/>
    </location>
</feature>
<evidence type="ECO:0000256" key="5">
    <source>
        <dbReference type="HAMAP-Rule" id="MF_01629"/>
    </source>
</evidence>
<dbReference type="Pfam" id="PF10590">
    <property type="entry name" value="PNP_phzG_C"/>
    <property type="match status" value="1"/>
</dbReference>
<dbReference type="NCBIfam" id="TIGR00558">
    <property type="entry name" value="pdxH"/>
    <property type="match status" value="1"/>
</dbReference>
<dbReference type="InterPro" id="IPR012349">
    <property type="entry name" value="Split_barrel_FMN-bd"/>
</dbReference>
<feature type="binding site" evidence="5">
    <location>
        <position position="204"/>
    </location>
    <ligand>
        <name>FMN</name>
        <dbReference type="ChEBI" id="CHEBI:58210"/>
    </ligand>
</feature>
<feature type="binding site" evidence="5">
    <location>
        <position position="131"/>
    </location>
    <ligand>
        <name>substrate</name>
    </ligand>
</feature>
<evidence type="ECO:0000256" key="2">
    <source>
        <dbReference type="ARBA" id="ARBA00022630"/>
    </source>
</evidence>
<accession>A0ABN3V990</accession>
<dbReference type="Gene3D" id="2.30.110.10">
    <property type="entry name" value="Electron Transport, Fmn-binding Protein, Chain A"/>
    <property type="match status" value="1"/>
</dbReference>
<comment type="cofactor">
    <cofactor evidence="5">
        <name>FMN</name>
        <dbReference type="ChEBI" id="CHEBI:58210"/>
    </cofactor>
    <text evidence="5">Binds 1 FMN per subunit.</text>
</comment>
<dbReference type="RefSeq" id="WP_344678908.1">
    <property type="nucleotide sequence ID" value="NZ_BAAAUX010000010.1"/>
</dbReference>
<keyword evidence="2 5" id="KW-0285">Flavoprotein</keyword>
<dbReference type="InterPro" id="IPR019576">
    <property type="entry name" value="Pyridoxamine_oxidase_dimer_C"/>
</dbReference>
<dbReference type="SUPFAM" id="SSF50475">
    <property type="entry name" value="FMN-binding split barrel"/>
    <property type="match status" value="1"/>
</dbReference>
<feature type="binding site" evidence="5">
    <location>
        <begin position="84"/>
        <end position="85"/>
    </location>
    <ligand>
        <name>FMN</name>
        <dbReference type="ChEBI" id="CHEBI:58210"/>
    </ligand>
</feature>
<gene>
    <name evidence="5 8" type="primary">pdxH</name>
    <name evidence="8" type="ORF">GCM10010470_16760</name>
</gene>
<feature type="binding site" evidence="5">
    <location>
        <position position="194"/>
    </location>
    <ligand>
        <name>FMN</name>
        <dbReference type="ChEBI" id="CHEBI:58210"/>
    </ligand>
</feature>
<dbReference type="PANTHER" id="PTHR10851:SF0">
    <property type="entry name" value="PYRIDOXINE-5'-PHOSPHATE OXIDASE"/>
    <property type="match status" value="1"/>
</dbReference>
<comment type="caution">
    <text evidence="8">The sequence shown here is derived from an EMBL/GenBank/DDBJ whole genome shotgun (WGS) entry which is preliminary data.</text>
</comment>
<dbReference type="Pfam" id="PF01243">
    <property type="entry name" value="PNPOx_N"/>
    <property type="match status" value="1"/>
</dbReference>
<evidence type="ECO:0000313" key="8">
    <source>
        <dbReference type="EMBL" id="GAA2783457.1"/>
    </source>
</evidence>
<comment type="catalytic activity">
    <reaction evidence="5">
        <text>pyridoxamine 5'-phosphate + O2 + H2O = pyridoxal 5'-phosphate + H2O2 + NH4(+)</text>
        <dbReference type="Rhea" id="RHEA:15817"/>
        <dbReference type="ChEBI" id="CHEBI:15377"/>
        <dbReference type="ChEBI" id="CHEBI:15379"/>
        <dbReference type="ChEBI" id="CHEBI:16240"/>
        <dbReference type="ChEBI" id="CHEBI:28938"/>
        <dbReference type="ChEBI" id="CHEBI:58451"/>
        <dbReference type="ChEBI" id="CHEBI:597326"/>
        <dbReference type="EC" id="1.4.3.5"/>
    </reaction>
</comment>
<feature type="domain" description="Pyridoxine 5'-phosphate oxidase dimerisation C-terminal" evidence="7">
    <location>
        <begin position="181"/>
        <end position="221"/>
    </location>
</feature>
<comment type="catalytic activity">
    <reaction evidence="5">
        <text>pyridoxine 5'-phosphate + O2 = pyridoxal 5'-phosphate + H2O2</text>
        <dbReference type="Rhea" id="RHEA:15149"/>
        <dbReference type="ChEBI" id="CHEBI:15379"/>
        <dbReference type="ChEBI" id="CHEBI:16240"/>
        <dbReference type="ChEBI" id="CHEBI:58589"/>
        <dbReference type="ChEBI" id="CHEBI:597326"/>
        <dbReference type="EC" id="1.4.3.5"/>
    </reaction>
</comment>
<dbReference type="PANTHER" id="PTHR10851">
    <property type="entry name" value="PYRIDOXINE-5-PHOSPHATE OXIDASE"/>
    <property type="match status" value="1"/>
</dbReference>
<sequence length="221" mass="24709">MSEANSTPTATLPSMRVSYEAGALDETSLAATWHEQLQLWFDEAVQAGVPEANAMVLATADADGVPSSRTVLCKGFDQRGVVFFTNYTSAKSHDLKVTRRAAATFPWLAMQRQVNVRGEVEKVSAEETAEYWAVRPRGSQLGAWASPQSRVVTGRSALESSLSGIERRFADNEKVPVPPHWGGWRIRPESVEFWQGRPDRLHDRLRFRNNDGRWVVERLAP</sequence>
<dbReference type="EC" id="1.4.3.5" evidence="5"/>
<feature type="binding site" evidence="5">
    <location>
        <position position="139"/>
    </location>
    <ligand>
        <name>substrate</name>
    </ligand>
</feature>
<dbReference type="InterPro" id="IPR011576">
    <property type="entry name" value="Pyridox_Oxase_N"/>
</dbReference>
<dbReference type="EMBL" id="BAAAUX010000010">
    <property type="protein sequence ID" value="GAA2783457.1"/>
    <property type="molecule type" value="Genomic_DNA"/>
</dbReference>
<feature type="binding site" evidence="5">
    <location>
        <position position="74"/>
    </location>
    <ligand>
        <name>substrate</name>
    </ligand>
</feature>
<evidence type="ECO:0000259" key="7">
    <source>
        <dbReference type="Pfam" id="PF10590"/>
    </source>
</evidence>
<proteinExistence type="inferred from homology"/>
<evidence type="ECO:0000256" key="1">
    <source>
        <dbReference type="ARBA" id="ARBA00007301"/>
    </source>
</evidence>
<evidence type="ECO:0000313" key="9">
    <source>
        <dbReference type="Proteomes" id="UP001500979"/>
    </source>
</evidence>
<comment type="pathway">
    <text evidence="5">Cofactor metabolism; pyridoxal 5'-phosphate salvage; pyridoxal 5'-phosphate from pyridoxamine 5'-phosphate: step 1/1.</text>
</comment>
<comment type="similarity">
    <text evidence="1 5">Belongs to the pyridoxamine 5'-phosphate oxidase family.</text>
</comment>
<organism evidence="8 9">
    <name type="scientific">Saccharopolyspora taberi</name>
    <dbReference type="NCBI Taxonomy" id="60895"/>
    <lineage>
        <taxon>Bacteria</taxon>
        <taxon>Bacillati</taxon>
        <taxon>Actinomycetota</taxon>
        <taxon>Actinomycetes</taxon>
        <taxon>Pseudonocardiales</taxon>
        <taxon>Pseudonocardiaceae</taxon>
        <taxon>Saccharopolyspora</taxon>
    </lineage>
</organism>
<dbReference type="HAMAP" id="MF_01629">
    <property type="entry name" value="PdxH"/>
    <property type="match status" value="1"/>
</dbReference>
<comment type="function">
    <text evidence="5">Catalyzes the oxidation of either pyridoxine 5'-phosphate (PNP) or pyridoxamine 5'-phosphate (PMP) into pyridoxal 5'-phosphate (PLP).</text>
</comment>
<comment type="subunit">
    <text evidence="5">Homodimer.</text>
</comment>
<feature type="binding site" evidence="5">
    <location>
        <position position="113"/>
    </location>
    <ligand>
        <name>FMN</name>
        <dbReference type="ChEBI" id="CHEBI:58210"/>
    </ligand>
</feature>
<comment type="pathway">
    <text evidence="5">Cofactor metabolism; pyridoxal 5'-phosphate salvage; pyridoxal 5'-phosphate from pyridoxine 5'-phosphate: step 1/1.</text>
</comment>
<protein>
    <recommendedName>
        <fullName evidence="5">Pyridoxine/pyridoxamine 5'-phosphate oxidase</fullName>
        <ecNumber evidence="5">1.4.3.5</ecNumber>
    </recommendedName>
    <alternativeName>
        <fullName evidence="5">PNP/PMP oxidase</fullName>
        <shortName evidence="5">PNPOx</shortName>
    </alternativeName>
    <alternativeName>
        <fullName evidence="5">Pyridoxal 5'-phosphate synthase</fullName>
    </alternativeName>
</protein>
<reference evidence="8 9" key="1">
    <citation type="journal article" date="2019" name="Int. J. Syst. Evol. Microbiol.">
        <title>The Global Catalogue of Microorganisms (GCM) 10K type strain sequencing project: providing services to taxonomists for standard genome sequencing and annotation.</title>
        <authorList>
            <consortium name="The Broad Institute Genomics Platform"/>
            <consortium name="The Broad Institute Genome Sequencing Center for Infectious Disease"/>
            <person name="Wu L."/>
            <person name="Ma J."/>
        </authorList>
    </citation>
    <scope>NUCLEOTIDE SEQUENCE [LARGE SCALE GENOMIC DNA]</scope>
    <source>
        <strain evidence="8 9">JCM 9383</strain>
    </source>
</reference>
<name>A0ABN3V990_9PSEU</name>
<evidence type="ECO:0000256" key="3">
    <source>
        <dbReference type="ARBA" id="ARBA00022643"/>
    </source>
</evidence>
<feature type="binding site" evidence="5">
    <location>
        <position position="91"/>
    </location>
    <ligand>
        <name>FMN</name>
        <dbReference type="ChEBI" id="CHEBI:58210"/>
    </ligand>
</feature>
<dbReference type="InterPro" id="IPR019740">
    <property type="entry name" value="Pyridox_Oxase_CS"/>
</dbReference>
<keyword evidence="3 5" id="KW-0288">FMN</keyword>
<evidence type="ECO:0000256" key="4">
    <source>
        <dbReference type="ARBA" id="ARBA00023002"/>
    </source>
</evidence>